<protein>
    <submittedName>
        <fullName evidence="2">Uncharacterized protein</fullName>
    </submittedName>
</protein>
<name>A0A6A5BF33_NAEFO</name>
<dbReference type="VEuPathDB" id="AmoebaDB:NfTy_092110"/>
<feature type="compositionally biased region" description="Low complexity" evidence="1">
    <location>
        <begin position="1"/>
        <end position="18"/>
    </location>
</feature>
<evidence type="ECO:0000313" key="3">
    <source>
        <dbReference type="Proteomes" id="UP000444721"/>
    </source>
</evidence>
<accession>A0A6A5BF33</accession>
<dbReference type="AlphaFoldDB" id="A0A6A5BF33"/>
<sequence>MKNQSSKASSSSQTNKATLYNLENRQRATINVLQEKKNNQNLFKIVPDDGSAIDGNCEYATKAESSPNSAGGISLNELNLVLTNYANAKKEAEKAQAERKTLQSENQELKSLLREMKE</sequence>
<feature type="region of interest" description="Disordered" evidence="1">
    <location>
        <begin position="96"/>
        <end position="118"/>
    </location>
</feature>
<keyword evidence="3" id="KW-1185">Reference proteome</keyword>
<dbReference type="GeneID" id="68115324"/>
<gene>
    <name evidence="2" type="ORF">FDP41_008106</name>
</gene>
<comment type="caution">
    <text evidence="2">The sequence shown here is derived from an EMBL/GenBank/DDBJ whole genome shotgun (WGS) entry which is preliminary data.</text>
</comment>
<reference evidence="2 3" key="1">
    <citation type="journal article" date="2019" name="Sci. Rep.">
        <title>Nanopore sequencing improves the draft genome of the human pathogenic amoeba Naegleria fowleri.</title>
        <authorList>
            <person name="Liechti N."/>
            <person name="Schurch N."/>
            <person name="Bruggmann R."/>
            <person name="Wittwer M."/>
        </authorList>
    </citation>
    <scope>NUCLEOTIDE SEQUENCE [LARGE SCALE GENOMIC DNA]</scope>
    <source>
        <strain evidence="2 3">ATCC 30894</strain>
    </source>
</reference>
<evidence type="ECO:0000256" key="1">
    <source>
        <dbReference type="SAM" id="MobiDB-lite"/>
    </source>
</evidence>
<evidence type="ECO:0000313" key="2">
    <source>
        <dbReference type="EMBL" id="KAF0973402.1"/>
    </source>
</evidence>
<proteinExistence type="predicted"/>
<dbReference type="VEuPathDB" id="AmoebaDB:FDP41_008106"/>
<dbReference type="Proteomes" id="UP000444721">
    <property type="component" value="Unassembled WGS sequence"/>
</dbReference>
<dbReference type="EMBL" id="VFQX01000060">
    <property type="protein sequence ID" value="KAF0973402.1"/>
    <property type="molecule type" value="Genomic_DNA"/>
</dbReference>
<feature type="region of interest" description="Disordered" evidence="1">
    <location>
        <begin position="1"/>
        <end position="22"/>
    </location>
</feature>
<dbReference type="RefSeq" id="XP_044558115.1">
    <property type="nucleotide sequence ID" value="XM_044711924.1"/>
</dbReference>
<organism evidence="2 3">
    <name type="scientific">Naegleria fowleri</name>
    <name type="common">Brain eating amoeba</name>
    <dbReference type="NCBI Taxonomy" id="5763"/>
    <lineage>
        <taxon>Eukaryota</taxon>
        <taxon>Discoba</taxon>
        <taxon>Heterolobosea</taxon>
        <taxon>Tetramitia</taxon>
        <taxon>Eutetramitia</taxon>
        <taxon>Vahlkampfiidae</taxon>
        <taxon>Naegleria</taxon>
    </lineage>
</organism>